<sequence length="107" mass="11154">MCDVVLPKRTLLIGGGILAVIVVYSSSQAPPGSTETGQTDTTCRVEVTADVLNVRVAPDGGAEVVGKFRLGAESDAGKTVQNGFRQLGDARWASSEFLRPMAGRDCG</sequence>
<dbReference type="PATRIC" id="fig|909613.9.peg.3964"/>
<keyword evidence="2" id="KW-1185">Reference proteome</keyword>
<name>W7IIW5_9PSEU</name>
<reference evidence="1 2" key="1">
    <citation type="journal article" date="2014" name="Genome Announc.">
        <title>Draft Genome Sequence of the Antitrypanosomally Active Sponge-Associated Bacterium Actinokineospora sp. Strain EG49.</title>
        <authorList>
            <person name="Harjes J."/>
            <person name="Ryu T."/>
            <person name="Abdelmohsen U.R."/>
            <person name="Moitinho-Silva L."/>
            <person name="Horn H."/>
            <person name="Ravasi T."/>
            <person name="Hentschel U."/>
        </authorList>
    </citation>
    <scope>NUCLEOTIDE SEQUENCE [LARGE SCALE GENOMIC DNA]</scope>
    <source>
        <strain evidence="1 2">EG49</strain>
    </source>
</reference>
<dbReference type="EMBL" id="AYXG01000147">
    <property type="protein sequence ID" value="EWC60680.1"/>
    <property type="molecule type" value="Genomic_DNA"/>
</dbReference>
<dbReference type="STRING" id="909613.UO65_3963"/>
<dbReference type="Proteomes" id="UP000019277">
    <property type="component" value="Unassembled WGS sequence"/>
</dbReference>
<dbReference type="eggNOG" id="ENOG50347E9">
    <property type="taxonomic scope" value="Bacteria"/>
</dbReference>
<evidence type="ECO:0000313" key="1">
    <source>
        <dbReference type="EMBL" id="EWC60680.1"/>
    </source>
</evidence>
<accession>W7IIW5</accession>
<gene>
    <name evidence="1" type="ORF">UO65_3963</name>
</gene>
<evidence type="ECO:0008006" key="3">
    <source>
        <dbReference type="Google" id="ProtNLM"/>
    </source>
</evidence>
<comment type="caution">
    <text evidence="1">The sequence shown here is derived from an EMBL/GenBank/DDBJ whole genome shotgun (WGS) entry which is preliminary data.</text>
</comment>
<proteinExistence type="predicted"/>
<protein>
    <recommendedName>
        <fullName evidence="3">SH3b domain-containing protein</fullName>
    </recommendedName>
</protein>
<organism evidence="1 2">
    <name type="scientific">Actinokineospora spheciospongiae</name>
    <dbReference type="NCBI Taxonomy" id="909613"/>
    <lineage>
        <taxon>Bacteria</taxon>
        <taxon>Bacillati</taxon>
        <taxon>Actinomycetota</taxon>
        <taxon>Actinomycetes</taxon>
        <taxon>Pseudonocardiales</taxon>
        <taxon>Pseudonocardiaceae</taxon>
        <taxon>Actinokineospora</taxon>
    </lineage>
</organism>
<evidence type="ECO:0000313" key="2">
    <source>
        <dbReference type="Proteomes" id="UP000019277"/>
    </source>
</evidence>
<dbReference type="AlphaFoldDB" id="W7IIW5"/>